<feature type="compositionally biased region" description="Polar residues" evidence="1">
    <location>
        <begin position="1169"/>
        <end position="1179"/>
    </location>
</feature>
<feature type="compositionally biased region" description="Basic and acidic residues" evidence="1">
    <location>
        <begin position="895"/>
        <end position="925"/>
    </location>
</feature>
<comment type="caution">
    <text evidence="2">The sequence shown here is derived from an EMBL/GenBank/DDBJ whole genome shotgun (WGS) entry which is preliminary data.</text>
</comment>
<feature type="compositionally biased region" description="Polar residues" evidence="1">
    <location>
        <begin position="391"/>
        <end position="401"/>
    </location>
</feature>
<feature type="region of interest" description="Disordered" evidence="1">
    <location>
        <begin position="1075"/>
        <end position="1099"/>
    </location>
</feature>
<gene>
    <name evidence="2" type="ORF">HYALB_00009983</name>
</gene>
<evidence type="ECO:0000313" key="2">
    <source>
        <dbReference type="EMBL" id="CAG8978397.1"/>
    </source>
</evidence>
<feature type="compositionally biased region" description="Acidic residues" evidence="1">
    <location>
        <begin position="1136"/>
        <end position="1158"/>
    </location>
</feature>
<feature type="compositionally biased region" description="Basic and acidic residues" evidence="1">
    <location>
        <begin position="461"/>
        <end position="480"/>
    </location>
</feature>
<feature type="compositionally biased region" description="Acidic residues" evidence="1">
    <location>
        <begin position="928"/>
        <end position="937"/>
    </location>
</feature>
<feature type="compositionally biased region" description="Acidic residues" evidence="1">
    <location>
        <begin position="975"/>
        <end position="984"/>
    </location>
</feature>
<reference evidence="2" key="1">
    <citation type="submission" date="2021-07" db="EMBL/GenBank/DDBJ databases">
        <authorList>
            <person name="Durling M."/>
        </authorList>
    </citation>
    <scope>NUCLEOTIDE SEQUENCE</scope>
</reference>
<feature type="region of interest" description="Disordered" evidence="1">
    <location>
        <begin position="1114"/>
        <end position="1202"/>
    </location>
</feature>
<feature type="compositionally biased region" description="Low complexity" evidence="1">
    <location>
        <begin position="742"/>
        <end position="768"/>
    </location>
</feature>
<feature type="compositionally biased region" description="Polar residues" evidence="1">
    <location>
        <begin position="1079"/>
        <end position="1092"/>
    </location>
</feature>
<dbReference type="AlphaFoldDB" id="A0A9N9LTR1"/>
<feature type="compositionally biased region" description="Polar residues" evidence="1">
    <location>
        <begin position="179"/>
        <end position="188"/>
    </location>
</feature>
<feature type="compositionally biased region" description="Polar residues" evidence="1">
    <location>
        <begin position="827"/>
        <end position="837"/>
    </location>
</feature>
<feature type="compositionally biased region" description="Acidic residues" evidence="1">
    <location>
        <begin position="854"/>
        <end position="869"/>
    </location>
</feature>
<dbReference type="EMBL" id="CAJVRM010000255">
    <property type="protein sequence ID" value="CAG8978397.1"/>
    <property type="molecule type" value="Genomic_DNA"/>
</dbReference>
<dbReference type="OrthoDB" id="3526078at2759"/>
<feature type="compositionally biased region" description="Acidic residues" evidence="1">
    <location>
        <begin position="999"/>
        <end position="1015"/>
    </location>
</feature>
<feature type="compositionally biased region" description="Polar residues" evidence="1">
    <location>
        <begin position="195"/>
        <end position="224"/>
    </location>
</feature>
<organism evidence="2 3">
    <name type="scientific">Hymenoscyphus albidus</name>
    <dbReference type="NCBI Taxonomy" id="595503"/>
    <lineage>
        <taxon>Eukaryota</taxon>
        <taxon>Fungi</taxon>
        <taxon>Dikarya</taxon>
        <taxon>Ascomycota</taxon>
        <taxon>Pezizomycotina</taxon>
        <taxon>Leotiomycetes</taxon>
        <taxon>Helotiales</taxon>
        <taxon>Helotiaceae</taxon>
        <taxon>Hymenoscyphus</taxon>
    </lineage>
</organism>
<evidence type="ECO:0000313" key="3">
    <source>
        <dbReference type="Proteomes" id="UP000701801"/>
    </source>
</evidence>
<sequence>MAMQPPPPSSYSLRVQLYPAPSFATNDRPIRSFRVVTRPDATVREFCAEASRIHKMNYGEPLAIKRCQDEKEFDIFQDDILGTLFQNLEIIRMVQASARPNPRDSVPPTSTLRYRPDNFAALPPTSAPLQIEAPKNHAQGTGRKRGRESSVVRTTSNKKQRRSGPDPDLPLPSLESPSQLHGPQSRNEPSLPGLNEQTADLNMFPSSQGSLDLDLNTGSINTVRNVRVDQPEIPETPSPPPSSPHDHPSYRSPSTDLKSRKSTIPNPVERLSSTTMKKLKPIAVPANEQAKIPNTSYPRANSASYHIPGGERGTSVSTAATSPLSLSEQGQAVNGKPAGAVKRKSLGSSTNGIPKSAEKVVNGNINGNGRSPKQKDIFDISDDSEQDEPDSATQANESLNRARQLKIAKNSSKPGLPGIDYAKNFANRKPNTPNASRKNSRSRDNGSNGNTPGELPLTPSSKERHEKQKQDSENGKKPREAAALAAGKRQREAEEKKAAHEARIAVEERLKREEQEKLQDGEAKRAAEAEAARSRVLAENEKKEAEELKRKSELKVQEAKRKDEERLAKEKAESERLRIEAEEAKRIQEVEEERIRRERSVSAAKKACELAQDASKMASDGSEPHQNRRSLSGTPGPNIPQSSTPFIPSGRKSSLKSSRSSQALGSSPSVYSKSPDVGIETQMPLPKLPFQKEGRRISFADGTKQETPIKPPTKVLPRKAGIPQTSTPKTVPARSVPEKAAKSSPIPSSSIPEPSPQPSTQQASKPAAILPPARKSITSILPPGVGRLKESTRKSTPKILPPPMKPSPLAPKKVSEAMPPPPKKISASVQVPSTPSMDNAAPSKTAAEKIANAEESEESDSEADSDLEDSPGKVVSTEEKSKSQTAKPLPQVVTKADETPRDKSDAIKPTSEKELPSIHPDKTTSELELADDEQADDASDRSSGRDSRSPITFSQHPQPGRIPKPKRAASPSDDSSSDEEDDEDVIMKDAPAESKVLDSDSESNDGSSDEEEEEAEKTAEVPRSSPQLPHHRTLDNASITTGKGDTDEGDTQEEIAFQLTSDNFEARPTVILSSLKYPPTSSAPRLPSSSVQKEPKFGYGASLSQLNVEKRTVATSTTNGIAAPRTLQRTLNKNSDEEESEAEGSDEDSVASSSDEDEAPKKKPVEPVTASQKLTLNDASDSDSDSDSSSVSESESVKEAKLIRAKHEAEVAAMSNVSKAGYGKAAGRKVGGNMFSKPGL</sequence>
<feature type="compositionally biased region" description="Polar residues" evidence="1">
    <location>
        <begin position="292"/>
        <end position="304"/>
    </location>
</feature>
<protein>
    <submittedName>
        <fullName evidence="2">Uncharacterized protein</fullName>
    </submittedName>
</protein>
<feature type="region of interest" description="Disordered" evidence="1">
    <location>
        <begin position="98"/>
        <end position="1052"/>
    </location>
</feature>
<feature type="compositionally biased region" description="Polar residues" evidence="1">
    <location>
        <begin position="314"/>
        <end position="332"/>
    </location>
</feature>
<name>A0A9N9LTR1_9HELO</name>
<accession>A0A9N9LTR1</accession>
<dbReference type="Proteomes" id="UP000701801">
    <property type="component" value="Unassembled WGS sequence"/>
</dbReference>
<feature type="compositionally biased region" description="Acidic residues" evidence="1">
    <location>
        <begin position="379"/>
        <end position="390"/>
    </location>
</feature>
<feature type="compositionally biased region" description="Pro residues" evidence="1">
    <location>
        <begin position="799"/>
        <end position="809"/>
    </location>
</feature>
<feature type="compositionally biased region" description="Basic and acidic residues" evidence="1">
    <location>
        <begin position="985"/>
        <end position="998"/>
    </location>
</feature>
<feature type="compositionally biased region" description="Polar residues" evidence="1">
    <location>
        <begin position="629"/>
        <end position="646"/>
    </location>
</feature>
<feature type="compositionally biased region" description="Basic and acidic residues" evidence="1">
    <location>
        <begin position="938"/>
        <end position="948"/>
    </location>
</feature>
<feature type="compositionally biased region" description="Pro residues" evidence="1">
    <location>
        <begin position="234"/>
        <end position="243"/>
    </location>
</feature>
<proteinExistence type="predicted"/>
<evidence type="ECO:0000256" key="1">
    <source>
        <dbReference type="SAM" id="MobiDB-lite"/>
    </source>
</evidence>
<feature type="compositionally biased region" description="Low complexity" evidence="1">
    <location>
        <begin position="648"/>
        <end position="669"/>
    </location>
</feature>
<keyword evidence="3" id="KW-1185">Reference proteome</keyword>
<feature type="compositionally biased region" description="Basic and acidic residues" evidence="1">
    <location>
        <begin position="489"/>
        <end position="600"/>
    </location>
</feature>